<proteinExistence type="predicted"/>
<organism evidence="4 5">
    <name type="scientific">Parascaris univalens</name>
    <name type="common">Nematode worm</name>
    <dbReference type="NCBI Taxonomy" id="6257"/>
    <lineage>
        <taxon>Eukaryota</taxon>
        <taxon>Metazoa</taxon>
        <taxon>Ecdysozoa</taxon>
        <taxon>Nematoda</taxon>
        <taxon>Chromadorea</taxon>
        <taxon>Rhabditida</taxon>
        <taxon>Spirurina</taxon>
        <taxon>Ascaridomorpha</taxon>
        <taxon>Ascaridoidea</taxon>
        <taxon>Ascarididae</taxon>
        <taxon>Parascaris</taxon>
    </lineage>
</organism>
<comment type="subcellular location">
    <subcellularLocation>
        <location evidence="1">Nucleus</location>
    </subcellularLocation>
</comment>
<dbReference type="PANTHER" id="PTHR13495">
    <property type="entry name" value="NEFA-INTERACTING NUCLEAR PROTEIN NIP30"/>
    <property type="match status" value="1"/>
</dbReference>
<reference evidence="5" key="1">
    <citation type="submission" date="2022-11" db="UniProtKB">
        <authorList>
            <consortium name="WormBaseParasite"/>
        </authorList>
    </citation>
    <scope>IDENTIFICATION</scope>
</reference>
<keyword evidence="4" id="KW-1185">Reference proteome</keyword>
<feature type="domain" description="FAM192A/Fyv6 N-terminal" evidence="3">
    <location>
        <begin position="42"/>
        <end position="133"/>
    </location>
</feature>
<dbReference type="Pfam" id="PF10187">
    <property type="entry name" value="FAM192A_Fyv6_N"/>
    <property type="match status" value="1"/>
</dbReference>
<dbReference type="GO" id="GO:0005634">
    <property type="term" value="C:nucleus"/>
    <property type="evidence" value="ECO:0007669"/>
    <property type="project" value="UniProtKB-SubCell"/>
</dbReference>
<dbReference type="Proteomes" id="UP000887569">
    <property type="component" value="Unplaced"/>
</dbReference>
<evidence type="ECO:0000259" key="3">
    <source>
        <dbReference type="Pfam" id="PF10187"/>
    </source>
</evidence>
<dbReference type="WBParaSite" id="PgR107_g026_t01">
    <property type="protein sequence ID" value="PgR107_g026_t01"/>
    <property type="gene ID" value="PgR107_g026"/>
</dbReference>
<evidence type="ECO:0000313" key="5">
    <source>
        <dbReference type="WBParaSite" id="PgR107_g026_t01"/>
    </source>
</evidence>
<sequence length="141" mass="16524">MAREVDRTFSGVTSRIELKEGTGSSVRRGLLVRRASAMTDRFVSESDLEEARRRRQQEWEKIRKPDDAAVAPEEEVDHRSLYERLKEVRDKKQAEYDEEHRFKNMIRGLDSDETEFLAMVDDLKAKQDRLKKEVSVLCGFC</sequence>
<dbReference type="AlphaFoldDB" id="A0A915CA56"/>
<dbReference type="InterPro" id="IPR019331">
    <property type="entry name" value="FAM192A/Fyv6_N"/>
</dbReference>
<keyword evidence="2" id="KW-0539">Nucleus</keyword>
<dbReference type="InterPro" id="IPR039845">
    <property type="entry name" value="FAM192A"/>
</dbReference>
<evidence type="ECO:0000256" key="2">
    <source>
        <dbReference type="ARBA" id="ARBA00023242"/>
    </source>
</evidence>
<evidence type="ECO:0000313" key="4">
    <source>
        <dbReference type="Proteomes" id="UP000887569"/>
    </source>
</evidence>
<dbReference type="PANTHER" id="PTHR13495:SF0">
    <property type="entry name" value="PSME3-INTERACTING PROTEIN"/>
    <property type="match status" value="1"/>
</dbReference>
<name>A0A915CA56_PARUN</name>
<evidence type="ECO:0000256" key="1">
    <source>
        <dbReference type="ARBA" id="ARBA00004123"/>
    </source>
</evidence>
<accession>A0A915CA56</accession>
<protein>
    <submittedName>
        <fullName evidence="5">FAM192A/Fyv6 N-terminal domain-containing protein</fullName>
    </submittedName>
</protein>